<sequence>MGGPLVYISAISPFGSREAVPMSDSPQDKVTVLSAEALAQMKSFPLHGDERLQNKLLWKSSSGDTIVGLIQMAPGARDVGHNHPSATQHTWILDGTVSIGGVEATAGSYAFVPPGVDHETVAGDQPVTMFYIYQPFAPKHDHDHGDH</sequence>
<dbReference type="InterPro" id="IPR011051">
    <property type="entry name" value="RmlC_Cupin_sf"/>
</dbReference>
<dbReference type="InterPro" id="IPR025979">
    <property type="entry name" value="ChrR-like_cupin_dom"/>
</dbReference>
<gene>
    <name evidence="2" type="ORF">GCM10010178_75400</name>
</gene>
<dbReference type="SUPFAM" id="SSF51182">
    <property type="entry name" value="RmlC-like cupins"/>
    <property type="match status" value="1"/>
</dbReference>
<organism evidence="2 3">
    <name type="scientific">Lentzea flava</name>
    <dbReference type="NCBI Taxonomy" id="103732"/>
    <lineage>
        <taxon>Bacteria</taxon>
        <taxon>Bacillati</taxon>
        <taxon>Actinomycetota</taxon>
        <taxon>Actinomycetes</taxon>
        <taxon>Pseudonocardiales</taxon>
        <taxon>Pseudonocardiaceae</taxon>
        <taxon>Lentzea</taxon>
    </lineage>
</organism>
<protein>
    <recommendedName>
        <fullName evidence="1">ChrR-like cupin domain-containing protein</fullName>
    </recommendedName>
</protein>
<dbReference type="Gene3D" id="2.60.120.10">
    <property type="entry name" value="Jelly Rolls"/>
    <property type="match status" value="1"/>
</dbReference>
<name>A0ABQ2V7N0_9PSEU</name>
<dbReference type="InterPro" id="IPR014710">
    <property type="entry name" value="RmlC-like_jellyroll"/>
</dbReference>
<evidence type="ECO:0000313" key="2">
    <source>
        <dbReference type="EMBL" id="GGU72781.1"/>
    </source>
</evidence>
<dbReference type="Proteomes" id="UP000649573">
    <property type="component" value="Unassembled WGS sequence"/>
</dbReference>
<evidence type="ECO:0000313" key="3">
    <source>
        <dbReference type="Proteomes" id="UP000649573"/>
    </source>
</evidence>
<reference evidence="3" key="1">
    <citation type="journal article" date="2019" name="Int. J. Syst. Evol. Microbiol.">
        <title>The Global Catalogue of Microorganisms (GCM) 10K type strain sequencing project: providing services to taxonomists for standard genome sequencing and annotation.</title>
        <authorList>
            <consortium name="The Broad Institute Genomics Platform"/>
            <consortium name="The Broad Institute Genome Sequencing Center for Infectious Disease"/>
            <person name="Wu L."/>
            <person name="Ma J."/>
        </authorList>
    </citation>
    <scope>NUCLEOTIDE SEQUENCE [LARGE SCALE GENOMIC DNA]</scope>
    <source>
        <strain evidence="3">JCM 3296</strain>
    </source>
</reference>
<comment type="caution">
    <text evidence="2">The sequence shown here is derived from an EMBL/GenBank/DDBJ whole genome shotgun (WGS) entry which is preliminary data.</text>
</comment>
<proteinExistence type="predicted"/>
<accession>A0ABQ2V7N0</accession>
<keyword evidence="3" id="KW-1185">Reference proteome</keyword>
<dbReference type="EMBL" id="BMRE01000052">
    <property type="protein sequence ID" value="GGU72781.1"/>
    <property type="molecule type" value="Genomic_DNA"/>
</dbReference>
<evidence type="ECO:0000259" key="1">
    <source>
        <dbReference type="Pfam" id="PF12973"/>
    </source>
</evidence>
<dbReference type="Pfam" id="PF12973">
    <property type="entry name" value="Cupin_7"/>
    <property type="match status" value="1"/>
</dbReference>
<feature type="domain" description="ChrR-like cupin" evidence="1">
    <location>
        <begin position="51"/>
        <end position="136"/>
    </location>
</feature>